<evidence type="ECO:0000313" key="6">
    <source>
        <dbReference type="Proteomes" id="UP000093343"/>
    </source>
</evidence>
<dbReference type="InterPro" id="IPR009057">
    <property type="entry name" value="Homeodomain-like_sf"/>
</dbReference>
<dbReference type="Proteomes" id="UP000093343">
    <property type="component" value="Unassembled WGS sequence"/>
</dbReference>
<organism evidence="5 6">
    <name type="scientific">Flavobacterium piscis</name>
    <dbReference type="NCBI Taxonomy" id="1114874"/>
    <lineage>
        <taxon>Bacteria</taxon>
        <taxon>Pseudomonadati</taxon>
        <taxon>Bacteroidota</taxon>
        <taxon>Flavobacteriia</taxon>
        <taxon>Flavobacteriales</taxon>
        <taxon>Flavobacteriaceae</taxon>
        <taxon>Flavobacterium</taxon>
    </lineage>
</organism>
<comment type="caution">
    <text evidence="5">The sequence shown here is derived from an EMBL/GenBank/DDBJ whole genome shotgun (WGS) entry which is preliminary data.</text>
</comment>
<feature type="domain" description="HTH araC/xylS-type" evidence="4">
    <location>
        <begin position="159"/>
        <end position="256"/>
    </location>
</feature>
<gene>
    <name evidence="5" type="ORF">FLP_00280</name>
</gene>
<reference evidence="6" key="1">
    <citation type="submission" date="2016-03" db="EMBL/GenBank/DDBJ databases">
        <title>Draft genome sequence of Paenibacillus glacialis DSM 22343.</title>
        <authorList>
            <person name="Shin S.-K."/>
            <person name="Yi H."/>
        </authorList>
    </citation>
    <scope>NUCLEOTIDE SEQUENCE [LARGE SCALE GENOMIC DNA]</scope>
    <source>
        <strain evidence="6">CCUG 60099</strain>
    </source>
</reference>
<accession>A0ABX2XPK5</accession>
<dbReference type="RefSeq" id="WP_065447504.1">
    <property type="nucleotide sequence ID" value="NZ_LVEN01000001.1"/>
</dbReference>
<dbReference type="SMART" id="SM00342">
    <property type="entry name" value="HTH_ARAC"/>
    <property type="match status" value="1"/>
</dbReference>
<dbReference type="Gene3D" id="1.10.10.60">
    <property type="entry name" value="Homeodomain-like"/>
    <property type="match status" value="1"/>
</dbReference>
<keyword evidence="6" id="KW-1185">Reference proteome</keyword>
<dbReference type="Pfam" id="PF12833">
    <property type="entry name" value="HTH_18"/>
    <property type="match status" value="1"/>
</dbReference>
<dbReference type="PANTHER" id="PTHR46796">
    <property type="entry name" value="HTH-TYPE TRANSCRIPTIONAL ACTIVATOR RHAS-RELATED"/>
    <property type="match status" value="1"/>
</dbReference>
<sequence>MKLDFFVPTNKTLQKYIEGYYFISQNANSNPLNYWTFPNNFFILSISQNTEIILEKCKLIVKPSAQDNIVVNYVASYTKPILVLYEKPVNEITIYFKPLGISQFSKNTEIIFKNKSASDFIPFADFTFKMKEILLLENKTEQIEALETYWLSKLLNKQQSIMESILTDVENDLRIDDIAKKYNFSRQYLHKLFFKSIGKSPTEYRKIHRFRSSITNQRKTKNLTELAHGNSFYDQSHFIKDFKQFTNNKPNSFFQNVNTAKEIVWLLI</sequence>
<evidence type="ECO:0000259" key="4">
    <source>
        <dbReference type="PROSITE" id="PS01124"/>
    </source>
</evidence>
<dbReference type="EMBL" id="LVEN01000001">
    <property type="protein sequence ID" value="OCB78179.1"/>
    <property type="molecule type" value="Genomic_DNA"/>
</dbReference>
<dbReference type="InterPro" id="IPR018060">
    <property type="entry name" value="HTH_AraC"/>
</dbReference>
<keyword evidence="3" id="KW-0804">Transcription</keyword>
<keyword evidence="1" id="KW-0805">Transcription regulation</keyword>
<dbReference type="InterPro" id="IPR050204">
    <property type="entry name" value="AraC_XylS_family_regulators"/>
</dbReference>
<proteinExistence type="predicted"/>
<dbReference type="SUPFAM" id="SSF46689">
    <property type="entry name" value="Homeodomain-like"/>
    <property type="match status" value="1"/>
</dbReference>
<dbReference type="PANTHER" id="PTHR46796:SF13">
    <property type="entry name" value="HTH-TYPE TRANSCRIPTIONAL ACTIVATOR RHAS"/>
    <property type="match status" value="1"/>
</dbReference>
<evidence type="ECO:0000313" key="5">
    <source>
        <dbReference type="EMBL" id="OCB78179.1"/>
    </source>
</evidence>
<evidence type="ECO:0000256" key="2">
    <source>
        <dbReference type="ARBA" id="ARBA00023125"/>
    </source>
</evidence>
<name>A0ABX2XPK5_9FLAO</name>
<keyword evidence="2" id="KW-0238">DNA-binding</keyword>
<dbReference type="PROSITE" id="PS01124">
    <property type="entry name" value="HTH_ARAC_FAMILY_2"/>
    <property type="match status" value="1"/>
</dbReference>
<protein>
    <recommendedName>
        <fullName evidence="4">HTH araC/xylS-type domain-containing protein</fullName>
    </recommendedName>
</protein>
<evidence type="ECO:0000256" key="1">
    <source>
        <dbReference type="ARBA" id="ARBA00023015"/>
    </source>
</evidence>
<evidence type="ECO:0000256" key="3">
    <source>
        <dbReference type="ARBA" id="ARBA00023163"/>
    </source>
</evidence>